<evidence type="ECO:0000313" key="3">
    <source>
        <dbReference type="EMBL" id="MFC0627455.1"/>
    </source>
</evidence>
<sequence length="215" mass="23251">MKHGSRSSLVVPIVTGVVVALLLIAIVVASIRKASQQPSDGPRPTPSGTVTPEERRLGGGRITPGHPPPEAWIVPDTADPRRAAEAFARAIWTYDTTLHTWAEWREAVSAFAAPLAPPASGEVARSMLPLWPQWEETVRRGGRARVRSVRAVVTPELAALRRDQRAPLGWNGFWVTGDVVTAAEGREYPARREATVSVVCVPKCGFWSASAERPG</sequence>
<dbReference type="EMBL" id="JBHLTC010000034">
    <property type="protein sequence ID" value="MFC0627455.1"/>
    <property type="molecule type" value="Genomic_DNA"/>
</dbReference>
<protein>
    <recommendedName>
        <fullName evidence="5">Secreted protein</fullName>
    </recommendedName>
</protein>
<accession>A0ABV6QS54</accession>
<feature type="transmembrane region" description="Helical" evidence="2">
    <location>
        <begin position="9"/>
        <end position="31"/>
    </location>
</feature>
<name>A0ABV6QS54_9ACTN</name>
<keyword evidence="4" id="KW-1185">Reference proteome</keyword>
<evidence type="ECO:0008006" key="5">
    <source>
        <dbReference type="Google" id="ProtNLM"/>
    </source>
</evidence>
<proteinExistence type="predicted"/>
<keyword evidence="2" id="KW-1133">Transmembrane helix</keyword>
<evidence type="ECO:0000256" key="1">
    <source>
        <dbReference type="SAM" id="MobiDB-lite"/>
    </source>
</evidence>
<dbReference type="RefSeq" id="WP_380052265.1">
    <property type="nucleotide sequence ID" value="NZ_JBHLTC010000034.1"/>
</dbReference>
<dbReference type="Proteomes" id="UP001589890">
    <property type="component" value="Unassembled WGS sequence"/>
</dbReference>
<keyword evidence="2" id="KW-0472">Membrane</keyword>
<feature type="region of interest" description="Disordered" evidence="1">
    <location>
        <begin position="34"/>
        <end position="72"/>
    </location>
</feature>
<evidence type="ECO:0000313" key="4">
    <source>
        <dbReference type="Proteomes" id="UP001589890"/>
    </source>
</evidence>
<evidence type="ECO:0000256" key="2">
    <source>
        <dbReference type="SAM" id="Phobius"/>
    </source>
</evidence>
<gene>
    <name evidence="3" type="ORF">ACFFGN_25500</name>
</gene>
<reference evidence="3 4" key="1">
    <citation type="submission" date="2024-09" db="EMBL/GenBank/DDBJ databases">
        <authorList>
            <person name="Sun Q."/>
            <person name="Mori K."/>
        </authorList>
    </citation>
    <scope>NUCLEOTIDE SEQUENCE [LARGE SCALE GENOMIC DNA]</scope>
    <source>
        <strain evidence="3 4">CGMCC 1.15906</strain>
    </source>
</reference>
<organism evidence="3 4">
    <name type="scientific">Kribbella deserti</name>
    <dbReference type="NCBI Taxonomy" id="1926257"/>
    <lineage>
        <taxon>Bacteria</taxon>
        <taxon>Bacillati</taxon>
        <taxon>Actinomycetota</taxon>
        <taxon>Actinomycetes</taxon>
        <taxon>Propionibacteriales</taxon>
        <taxon>Kribbellaceae</taxon>
        <taxon>Kribbella</taxon>
    </lineage>
</organism>
<keyword evidence="2" id="KW-0812">Transmembrane</keyword>
<comment type="caution">
    <text evidence="3">The sequence shown here is derived from an EMBL/GenBank/DDBJ whole genome shotgun (WGS) entry which is preliminary data.</text>
</comment>